<dbReference type="Gene3D" id="2.60.120.10">
    <property type="entry name" value="Jelly Rolls"/>
    <property type="match status" value="1"/>
</dbReference>
<dbReference type="EMBL" id="LOEE01000039">
    <property type="protein sequence ID" value="KXG75177.1"/>
    <property type="molecule type" value="Genomic_DNA"/>
</dbReference>
<keyword evidence="3" id="KW-1185">Reference proteome</keyword>
<evidence type="ECO:0000259" key="1">
    <source>
        <dbReference type="Pfam" id="PF07883"/>
    </source>
</evidence>
<feature type="domain" description="Cupin type-2" evidence="1">
    <location>
        <begin position="29"/>
        <end position="97"/>
    </location>
</feature>
<proteinExistence type="predicted"/>
<accession>A0A140L3Q2</accession>
<dbReference type="RefSeq" id="WP_068556435.1">
    <property type="nucleotide sequence ID" value="NZ_LOEE01000039.1"/>
</dbReference>
<reference evidence="2 3" key="1">
    <citation type="submission" date="2015-12" db="EMBL/GenBank/DDBJ databases">
        <title>Draft genome sequence of the thermoanaerobe Thermotalea metallivorans, an isolate from the runoff channel of the Great Artesian Basin, Australia.</title>
        <authorList>
            <person name="Patel B.K."/>
        </authorList>
    </citation>
    <scope>NUCLEOTIDE SEQUENCE [LARGE SCALE GENOMIC DNA]</scope>
    <source>
        <strain evidence="2 3">B2-1</strain>
    </source>
</reference>
<organism evidence="2 3">
    <name type="scientific">Thermotalea metallivorans</name>
    <dbReference type="NCBI Taxonomy" id="520762"/>
    <lineage>
        <taxon>Bacteria</taxon>
        <taxon>Bacillati</taxon>
        <taxon>Bacillota</taxon>
        <taxon>Clostridia</taxon>
        <taxon>Peptostreptococcales</taxon>
        <taxon>Thermotaleaceae</taxon>
        <taxon>Thermotalea</taxon>
    </lineage>
</organism>
<dbReference type="OrthoDB" id="1725465at2"/>
<evidence type="ECO:0000313" key="3">
    <source>
        <dbReference type="Proteomes" id="UP000070456"/>
    </source>
</evidence>
<dbReference type="InterPro" id="IPR011051">
    <property type="entry name" value="RmlC_Cupin_sf"/>
</dbReference>
<evidence type="ECO:0000313" key="2">
    <source>
        <dbReference type="EMBL" id="KXG75177.1"/>
    </source>
</evidence>
<gene>
    <name evidence="2" type="ORF">AN619_18760</name>
</gene>
<dbReference type="STRING" id="520762.AN619_18760"/>
<comment type="caution">
    <text evidence="2">The sequence shown here is derived from an EMBL/GenBank/DDBJ whole genome shotgun (WGS) entry which is preliminary data.</text>
</comment>
<protein>
    <recommendedName>
        <fullName evidence="1">Cupin type-2 domain-containing protein</fullName>
    </recommendedName>
</protein>
<dbReference type="Pfam" id="PF07883">
    <property type="entry name" value="Cupin_2"/>
    <property type="match status" value="1"/>
</dbReference>
<dbReference type="InterPro" id="IPR013096">
    <property type="entry name" value="Cupin_2"/>
</dbReference>
<sequence>MLEKKYVYSLTDDKIIERIVDDENIHLNHMVLVKGTNLPEHYSNSNVYMIIVRGKMTLQLNEQEPHHYTKGDIINIPYKTKMNVHNQDEEVLEFFVVKSPNPKNYREKE</sequence>
<dbReference type="Proteomes" id="UP000070456">
    <property type="component" value="Unassembled WGS sequence"/>
</dbReference>
<dbReference type="PATRIC" id="fig|520762.4.peg.2079"/>
<dbReference type="CDD" id="cd20290">
    <property type="entry name" value="cupin_Mj0764-like"/>
    <property type="match status" value="1"/>
</dbReference>
<name>A0A140L3Q2_9FIRM</name>
<dbReference type="InterPro" id="IPR014710">
    <property type="entry name" value="RmlC-like_jellyroll"/>
</dbReference>
<dbReference type="AlphaFoldDB" id="A0A140L3Q2"/>
<dbReference type="SUPFAM" id="SSF51182">
    <property type="entry name" value="RmlC-like cupins"/>
    <property type="match status" value="1"/>
</dbReference>